<evidence type="ECO:0000256" key="1">
    <source>
        <dbReference type="PROSITE-ProRule" id="PRU00169"/>
    </source>
</evidence>
<keyword evidence="4" id="KW-1185">Reference proteome</keyword>
<accession>A0ABZ1CF50</accession>
<protein>
    <submittedName>
        <fullName evidence="3">Response regulator</fullName>
    </submittedName>
</protein>
<organism evidence="3 4">
    <name type="scientific">Actomonas aquatica</name>
    <dbReference type="NCBI Taxonomy" id="2866162"/>
    <lineage>
        <taxon>Bacteria</taxon>
        <taxon>Pseudomonadati</taxon>
        <taxon>Verrucomicrobiota</taxon>
        <taxon>Opitutia</taxon>
        <taxon>Opitutales</taxon>
        <taxon>Opitutaceae</taxon>
        <taxon>Actomonas</taxon>
    </lineage>
</organism>
<dbReference type="EMBL" id="CP139781">
    <property type="protein sequence ID" value="WRQ89917.1"/>
    <property type="molecule type" value="Genomic_DNA"/>
</dbReference>
<dbReference type="Pfam" id="PF13487">
    <property type="entry name" value="HD_5"/>
    <property type="match status" value="1"/>
</dbReference>
<gene>
    <name evidence="3" type="ORF">K1X11_010910</name>
</gene>
<evidence type="ECO:0000313" key="4">
    <source>
        <dbReference type="Proteomes" id="UP000738431"/>
    </source>
</evidence>
<evidence type="ECO:0000259" key="2">
    <source>
        <dbReference type="PROSITE" id="PS50110"/>
    </source>
</evidence>
<dbReference type="InterPro" id="IPR052020">
    <property type="entry name" value="Cyclic_di-GMP/3'3'-cGAMP_PDE"/>
</dbReference>
<keyword evidence="1" id="KW-0597">Phosphoprotein</keyword>
<feature type="domain" description="Response regulatory" evidence="2">
    <location>
        <begin position="4"/>
        <end position="119"/>
    </location>
</feature>
<dbReference type="Pfam" id="PF00072">
    <property type="entry name" value="Response_reg"/>
    <property type="match status" value="1"/>
</dbReference>
<dbReference type="PANTHER" id="PTHR45228:SF8">
    <property type="entry name" value="TWO-COMPONENT RESPONSE REGULATOR-RELATED"/>
    <property type="match status" value="1"/>
</dbReference>
<dbReference type="Proteomes" id="UP000738431">
    <property type="component" value="Chromosome"/>
</dbReference>
<dbReference type="CDD" id="cd17569">
    <property type="entry name" value="REC_HupR-like"/>
    <property type="match status" value="1"/>
</dbReference>
<dbReference type="PANTHER" id="PTHR45228">
    <property type="entry name" value="CYCLIC DI-GMP PHOSPHODIESTERASE TM_0186-RELATED"/>
    <property type="match status" value="1"/>
</dbReference>
<dbReference type="PROSITE" id="PS50110">
    <property type="entry name" value="RESPONSE_REGULATORY"/>
    <property type="match status" value="1"/>
</dbReference>
<reference evidence="3 4" key="1">
    <citation type="submission" date="2023-12" db="EMBL/GenBank/DDBJ databases">
        <title>Description of an unclassified Opitutus bacterium of Verrucomicrobiota.</title>
        <authorList>
            <person name="Zhang D.-F."/>
        </authorList>
    </citation>
    <scope>NUCLEOTIDE SEQUENCE [LARGE SCALE GENOMIC DNA]</scope>
    <source>
        <strain evidence="3 4">WL0086</strain>
    </source>
</reference>
<dbReference type="Gene3D" id="3.40.50.2300">
    <property type="match status" value="1"/>
</dbReference>
<dbReference type="SUPFAM" id="SSF52172">
    <property type="entry name" value="CheY-like"/>
    <property type="match status" value="1"/>
</dbReference>
<dbReference type="InterPro" id="IPR001789">
    <property type="entry name" value="Sig_transdc_resp-reg_receiver"/>
</dbReference>
<sequence>MNRRLLFVDDDPLILSAFRRNLRRDFAFDTAIGGAEALALLDSGQTYAAILADMRMPGLDGVELLEIVRKRFPDTVRMMLTGNADQGTAIEAINRGHIFRFLNKPADPDVLHQALEDAIAQHALIRAERDLLEHTLAGSIKLLTDVLAMVSPEALGRGQRLRDSMGPFARAVGAESIWELELGALLSSLGCTALPPALLQKLREGDPLTVAEANLRRRIPEMGHDLLAPIPRLEGVAQIVLHQHLRFDGRGSPPDAPAGRDIPLGARMLKILHDRLDLEADGVVKRQAFQTMQDCEGYYDPDLLVRCFACFGDFLINPLSSTAPIQPLTSAGLCPGQIVVSPITTSEGVVLVGSGMRLTAPMVDRIRNHAAIGDVEPPFMVQDAPTAEPMTDTVAPAVAVASVD</sequence>
<name>A0ABZ1CF50_9BACT</name>
<dbReference type="Gene3D" id="1.10.3210.10">
    <property type="entry name" value="Hypothetical protein af1432"/>
    <property type="match status" value="1"/>
</dbReference>
<dbReference type="InterPro" id="IPR011006">
    <property type="entry name" value="CheY-like_superfamily"/>
</dbReference>
<proteinExistence type="predicted"/>
<dbReference type="SMART" id="SM00448">
    <property type="entry name" value="REC"/>
    <property type="match status" value="1"/>
</dbReference>
<evidence type="ECO:0000313" key="3">
    <source>
        <dbReference type="EMBL" id="WRQ89917.1"/>
    </source>
</evidence>
<feature type="modified residue" description="4-aspartylphosphate" evidence="1">
    <location>
        <position position="53"/>
    </location>
</feature>
<dbReference type="RefSeq" id="WP_221032374.1">
    <property type="nucleotide sequence ID" value="NZ_CP139781.1"/>
</dbReference>